<dbReference type="Proteomes" id="UP001207177">
    <property type="component" value="Unassembled WGS sequence"/>
</dbReference>
<evidence type="ECO:0000313" key="18">
    <source>
        <dbReference type="Proteomes" id="UP000267593"/>
    </source>
</evidence>
<evidence type="ECO:0000313" key="19">
    <source>
        <dbReference type="Proteomes" id="UP000267979"/>
    </source>
</evidence>
<dbReference type="EMBL" id="LQNZ01000052">
    <property type="protein sequence ID" value="KXT95487.1"/>
    <property type="molecule type" value="Genomic_DNA"/>
</dbReference>
<dbReference type="InterPro" id="IPR010766">
    <property type="entry name" value="DRTGG"/>
</dbReference>
<dbReference type="InterPro" id="IPR006683">
    <property type="entry name" value="Thioestr_dom"/>
</dbReference>
<dbReference type="EMBL" id="LQZC01000001">
    <property type="protein sequence ID" value="KXU08638.1"/>
    <property type="molecule type" value="Genomic_DNA"/>
</dbReference>
<dbReference type="EMBL" id="JAKUVW010000004">
    <property type="protein sequence ID" value="MCY7059988.1"/>
    <property type="molecule type" value="Genomic_DNA"/>
</dbReference>
<dbReference type="CDD" id="cd04596">
    <property type="entry name" value="CBS_pair_DRTGG_assoc"/>
    <property type="match status" value="1"/>
</dbReference>
<dbReference type="Gene3D" id="3.10.129.10">
    <property type="entry name" value="Hotdog Thioesterase"/>
    <property type="match status" value="1"/>
</dbReference>
<dbReference type="NCBIfam" id="NF038279">
    <property type="entry name" value="TF_CBS_SpxR"/>
    <property type="match status" value="1"/>
</dbReference>
<dbReference type="PATRIC" id="fig|1303.44.peg.686"/>
<dbReference type="InterPro" id="IPR036390">
    <property type="entry name" value="WH_DNA-bd_sf"/>
</dbReference>
<dbReference type="Pfam" id="PF03061">
    <property type="entry name" value="4HBT"/>
    <property type="match status" value="1"/>
</dbReference>
<dbReference type="SUPFAM" id="SSF46785">
    <property type="entry name" value="Winged helix' DNA-binding domain"/>
    <property type="match status" value="1"/>
</dbReference>
<dbReference type="InterPro" id="IPR029069">
    <property type="entry name" value="HotDog_dom_sf"/>
</dbReference>
<organism evidence="4 14">
    <name type="scientific">Streptococcus oralis</name>
    <dbReference type="NCBI Taxonomy" id="1303"/>
    <lineage>
        <taxon>Bacteria</taxon>
        <taxon>Bacillati</taxon>
        <taxon>Bacillota</taxon>
        <taxon>Bacilli</taxon>
        <taxon>Lactobacillales</taxon>
        <taxon>Streptococcaceae</taxon>
        <taxon>Streptococcus</taxon>
    </lineage>
</organism>
<reference evidence="4 14" key="1">
    <citation type="submission" date="2014-05" db="EMBL/GenBank/DDBJ databases">
        <authorList>
            <person name="Daugherty S.C."/>
            <person name="Tallon L.J."/>
            <person name="Sadzewicz L."/>
            <person name="Kilian M."/>
            <person name="Tettelin H."/>
        </authorList>
    </citation>
    <scope>NUCLEOTIDE SEQUENCE [LARGE SCALE GENOMIC DNA]</scope>
    <source>
        <strain evidence="4 14">SK143</strain>
    </source>
</reference>
<dbReference type="Proteomes" id="UP000595948">
    <property type="component" value="Chromosome"/>
</dbReference>
<dbReference type="Gene3D" id="1.10.10.10">
    <property type="entry name" value="Winged helix-like DNA-binding domain superfamily/Winged helix DNA-binding domain"/>
    <property type="match status" value="1"/>
</dbReference>
<keyword evidence="1 2" id="KW-0129">CBS domain</keyword>
<dbReference type="PROSITE" id="PS51371">
    <property type="entry name" value="CBS"/>
    <property type="match status" value="2"/>
</dbReference>
<dbReference type="Gene3D" id="3.10.580.10">
    <property type="entry name" value="CBS-domain"/>
    <property type="match status" value="1"/>
</dbReference>
<reference evidence="7 23" key="6">
    <citation type="journal article" date="2022" name="Med Res Arch">
        <title>Genomic identification of streptococcal strains and relation to clinical characteristics. A substudy to The Partial Oral Treatment of Endocarditis (POET) Trial.</title>
        <authorList>
            <person name="Christensen J."/>
            <person name="Jensen C."/>
            <person name="Dargis R."/>
            <person name="Nielsen X."/>
            <person name="Pries- Heje M."/>
            <person name="Wiingaard C."/>
            <person name="Ihlemann N."/>
            <person name="Gill S."/>
            <person name="Bruun N."/>
            <person name="Elming H."/>
            <person name="Povlsen J."/>
            <person name="Madsen T."/>
            <person name="Jensen K."/>
            <person name="Fuursted K."/>
            <person name="Ostergaard L."/>
            <person name="Christiansen U."/>
            <person name="Rosenvinge F."/>
            <person name="Helweg-Larsen J."/>
            <person name="Fosbol E."/>
            <person name="Kober L."/>
            <person name="Torp-Pedersen C."/>
            <person name="Tonder N."/>
            <person name="Moser C."/>
            <person name="Iversen K."/>
            <person name="Bundgaard H."/>
        </authorList>
    </citation>
    <scope>NUCLEOTIDE SEQUENCE [LARGE SCALE GENOMIC DNA]</scope>
    <source>
        <strain evidence="7 23">K16259064</strain>
    </source>
</reference>
<reference evidence="8 17" key="3">
    <citation type="submission" date="2016-07" db="EMBL/GenBank/DDBJ databases">
        <title>A clinical isolate of carbapenem-resistant Streptococcus oralis with altered penicillin binding proteins.</title>
        <authorList>
            <person name="Kanji J.N."/>
            <person name="Bharat A."/>
            <person name="Naidu P."/>
            <person name="Martin I."/>
            <person name="Mulvey M.R."/>
            <person name="Panaro C.D."/>
        </authorList>
    </citation>
    <scope>NUCLEOTIDE SEQUENCE [LARGE SCALE GENOMIC DNA]</scope>
    <source>
        <strain evidence="8 17">SC15-3744</strain>
    </source>
</reference>
<dbReference type="Proteomes" id="UP000072363">
    <property type="component" value="Unassembled WGS sequence"/>
</dbReference>
<dbReference type="EMBL" id="MBDM01000001">
    <property type="protein sequence ID" value="OJG03165.1"/>
    <property type="molecule type" value="Genomic_DNA"/>
</dbReference>
<evidence type="ECO:0000313" key="14">
    <source>
        <dbReference type="Proteomes" id="UP000028098"/>
    </source>
</evidence>
<dbReference type="SMART" id="SM00116">
    <property type="entry name" value="CBS"/>
    <property type="match status" value="2"/>
</dbReference>
<evidence type="ECO:0000313" key="8">
    <source>
        <dbReference type="EMBL" id="OJG03165.1"/>
    </source>
</evidence>
<evidence type="ECO:0000313" key="13">
    <source>
        <dbReference type="EMBL" id="RSK18346.1"/>
    </source>
</evidence>
<dbReference type="Pfam" id="PF00571">
    <property type="entry name" value="CBS"/>
    <property type="match status" value="2"/>
</dbReference>
<evidence type="ECO:0000313" key="23">
    <source>
        <dbReference type="Proteomes" id="UP001207177"/>
    </source>
</evidence>
<dbReference type="InterPro" id="IPR036388">
    <property type="entry name" value="WH-like_DNA-bd_sf"/>
</dbReference>
<keyword evidence="10" id="KW-0378">Hydrolase</keyword>
<dbReference type="Proteomes" id="UP000281197">
    <property type="component" value="Unassembled WGS sequence"/>
</dbReference>
<reference evidence="9 22" key="5">
    <citation type="submission" date="2020-12" db="EMBL/GenBank/DDBJ databases">
        <title>FDA dAtabase for Regulatory Grade micrObial Sequences (FDA-ARGOS): Supporting development and validation of Infectious Disease Dx tests.</title>
        <authorList>
            <person name="Sproer C."/>
            <person name="Gronow S."/>
            <person name="Severitt S."/>
            <person name="Schroder I."/>
            <person name="Tallon L."/>
            <person name="Sadzewicz L."/>
            <person name="Zhao X."/>
            <person name="Boylan J."/>
            <person name="Ott S."/>
            <person name="Bowen H."/>
            <person name="Vavikolanu K."/>
            <person name="Mehta A."/>
            <person name="Aluvathingal J."/>
            <person name="Nadendla S."/>
            <person name="Lowell S."/>
            <person name="Myers T."/>
            <person name="Yan Y."/>
            <person name="Sichtig H."/>
        </authorList>
    </citation>
    <scope>NUCLEOTIDE SEQUENCE [LARGE SCALE GENOMIC DNA]</scope>
    <source>
        <strain evidence="9 22">FDAARGOS_1021</strain>
    </source>
</reference>
<dbReference type="Pfam" id="PF07085">
    <property type="entry name" value="DRTGG"/>
    <property type="match status" value="1"/>
</dbReference>
<dbReference type="EMBL" id="RJNM01000004">
    <property type="protein sequence ID" value="RSI71352.1"/>
    <property type="molecule type" value="Genomic_DNA"/>
</dbReference>
<dbReference type="EMBL" id="RMVK01000002">
    <property type="protein sequence ID" value="RSK18346.1"/>
    <property type="molecule type" value="Genomic_DNA"/>
</dbReference>
<dbReference type="EMBL" id="CP066059">
    <property type="protein sequence ID" value="QQC35681.1"/>
    <property type="molecule type" value="Genomic_DNA"/>
</dbReference>
<dbReference type="InterPro" id="IPR046342">
    <property type="entry name" value="CBS_dom_sf"/>
</dbReference>
<evidence type="ECO:0000313" key="22">
    <source>
        <dbReference type="Proteomes" id="UP000595948"/>
    </source>
</evidence>
<dbReference type="EMBL" id="RJNO01000009">
    <property type="protein sequence ID" value="RSI76325.1"/>
    <property type="molecule type" value="Genomic_DNA"/>
</dbReference>
<dbReference type="InterPro" id="IPR028979">
    <property type="entry name" value="Ser_kin/Pase_Hpr-like_N_sf"/>
</dbReference>
<proteinExistence type="predicted"/>
<evidence type="ECO:0000313" key="11">
    <source>
        <dbReference type="EMBL" id="RSI71352.1"/>
    </source>
</evidence>
<evidence type="ECO:0000313" key="5">
    <source>
        <dbReference type="EMBL" id="KXT95487.1"/>
    </source>
</evidence>
<evidence type="ECO:0000259" key="3">
    <source>
        <dbReference type="PROSITE" id="PS51371"/>
    </source>
</evidence>
<reference evidence="7" key="7">
    <citation type="submission" date="2022-02" db="EMBL/GenBank/DDBJ databases">
        <authorList>
            <person name="Christensen J.J.E."/>
            <person name="Jensen C.S."/>
            <person name="Nielsen X.C."/>
            <person name="Dargis R."/>
        </authorList>
    </citation>
    <scope>NUCLEOTIDE SEQUENCE</scope>
    <source>
        <strain evidence="7">K16259064</strain>
    </source>
</reference>
<evidence type="ECO:0000256" key="1">
    <source>
        <dbReference type="ARBA" id="ARBA00023122"/>
    </source>
</evidence>
<evidence type="ECO:0000313" key="9">
    <source>
        <dbReference type="EMBL" id="QQC35681.1"/>
    </source>
</evidence>
<reference evidence="15 16" key="2">
    <citation type="submission" date="2016-01" db="EMBL/GenBank/DDBJ databases">
        <title>Highly variable Streptococcus oralis are common among viridans streptococci isolated from primates.</title>
        <authorList>
            <person name="Denapaite D."/>
            <person name="Rieger M."/>
            <person name="Koendgen S."/>
            <person name="Brueckner R."/>
            <person name="Ochigava I."/>
            <person name="Kappeler P."/>
            <person name="Maetz-Rensing K."/>
            <person name="Leendertz F."/>
            <person name="Hakenbeck R."/>
        </authorList>
    </citation>
    <scope>NUCLEOTIDE SEQUENCE [LARGE SCALE GENOMIC DNA]</scope>
    <source>
        <strain evidence="6 15">DD25</strain>
        <strain evidence="5 16">DD27</strain>
    </source>
</reference>
<evidence type="ECO:0000313" key="10">
    <source>
        <dbReference type="EMBL" id="RSI69054.1"/>
    </source>
</evidence>
<accession>A0A081R651</accession>
<reference evidence="18 19" key="4">
    <citation type="submission" date="2018-11" db="EMBL/GenBank/DDBJ databases">
        <title>Species Designations Belie Phenotypic and Genotypic Heterogeneity in Oral Streptococci.</title>
        <authorList>
            <person name="Velsko I."/>
        </authorList>
    </citation>
    <scope>NUCLEOTIDE SEQUENCE [LARGE SCALE GENOMIC DNA]</scope>
    <source>
        <strain evidence="12 21">BCC19</strain>
        <strain evidence="11 20">BCC50</strain>
        <strain evidence="13 19">BCC52</strain>
        <strain evidence="10 18">BCC63</strain>
    </source>
</reference>
<dbReference type="RefSeq" id="WP_000033809.1">
    <property type="nucleotide sequence ID" value="NZ_CAJTEH010000001.1"/>
</dbReference>
<dbReference type="GO" id="GO:0004427">
    <property type="term" value="F:inorganic diphosphate phosphatase activity"/>
    <property type="evidence" value="ECO:0007669"/>
    <property type="project" value="UniProtKB-EC"/>
</dbReference>
<gene>
    <name evidence="7" type="primary">spxR</name>
    <name evidence="8" type="ORF">BBP19_00850</name>
    <name evidence="13" type="ORF">D8844_02100</name>
    <name evidence="12" type="ORF">D8858_05005</name>
    <name evidence="11" type="ORF">D8860_03245</name>
    <name evidence="10" type="ORF">D8863_01815</name>
    <name evidence="9" type="ORF">I6H78_01430</name>
    <name evidence="7" type="ORF">MK395_04120</name>
    <name evidence="4" type="ORF">SK143_0729</name>
    <name evidence="6" type="ORF">SORDD25_00069</name>
    <name evidence="5" type="ORF">SORDD27_00571</name>
</gene>
<evidence type="ECO:0000313" key="16">
    <source>
        <dbReference type="Proteomes" id="UP000072363"/>
    </source>
</evidence>
<dbReference type="PANTHER" id="PTHR43080:SF2">
    <property type="entry name" value="CBS DOMAIN-CONTAINING PROTEIN"/>
    <property type="match status" value="1"/>
</dbReference>
<dbReference type="Gene3D" id="3.40.1390.20">
    <property type="entry name" value="HprK N-terminal domain-like"/>
    <property type="match status" value="1"/>
</dbReference>
<evidence type="ECO:0000313" key="12">
    <source>
        <dbReference type="EMBL" id="RSI76325.1"/>
    </source>
</evidence>
<dbReference type="STRING" id="1303.SORDD17_01175"/>
<sequence length="425" mass="47668">MSKHQEILSYLEELPIGKRVSVRSISNHLGVSDGTAYRAIKEAENRGIVETRPRSGTIRVKSQKVAIERLTYAEIAEVTSSEVLAGQEGLEREFSKFSIGAMTEQNILSYLHDGGLLIVGDRTRIQLLALENENAVLVTGGFHVQDDVLELANKKGIPVLRSKHDTFTVATMINKALSNVQIKTDILTVEKLYRPSHEYGFLRETDTVKDYLDLVRKNRSSRFPVINQHQVVVGVVTMRDAGDKSPSTTIDKVMTRSIFVTGLATNIANVSQRMIAEDFEMVPVVRSNQTLLGVVTRRDVMEKMSRSQVSALPTFSEQIGQKLSYHHDEVVITVEPFMLEKNGVLANGVLAEILNHMTQDLVVNSGRNLIIEQMLIYFLQAVQIDDTLRIQARIIHHTRRSAIIDYDIYHGHQIVSKANVTVKIN</sequence>
<dbReference type="Proteomes" id="UP000071369">
    <property type="component" value="Unassembled WGS sequence"/>
</dbReference>
<dbReference type="Proteomes" id="UP000267593">
    <property type="component" value="Unassembled WGS sequence"/>
</dbReference>
<dbReference type="OMA" id="IEQMMIY"/>
<dbReference type="AlphaFoldDB" id="A0A081R651"/>
<dbReference type="Proteomes" id="UP000267979">
    <property type="component" value="Unassembled WGS sequence"/>
</dbReference>
<dbReference type="SUPFAM" id="SSF54631">
    <property type="entry name" value="CBS-domain pair"/>
    <property type="match status" value="1"/>
</dbReference>
<dbReference type="SUPFAM" id="SSF75138">
    <property type="entry name" value="HprK N-terminal domain-like"/>
    <property type="match status" value="1"/>
</dbReference>
<dbReference type="PANTHER" id="PTHR43080">
    <property type="entry name" value="CBS DOMAIN-CONTAINING PROTEIN CBSX3, MITOCHONDRIAL"/>
    <property type="match status" value="1"/>
</dbReference>
<dbReference type="Proteomes" id="UP000272687">
    <property type="component" value="Unassembled WGS sequence"/>
</dbReference>
<evidence type="ECO:0000313" key="15">
    <source>
        <dbReference type="Proteomes" id="UP000071369"/>
    </source>
</evidence>
<feature type="domain" description="CBS" evidence="3">
    <location>
        <begin position="254"/>
        <end position="310"/>
    </location>
</feature>
<name>A0A081R651_STROR</name>
<feature type="domain" description="CBS" evidence="3">
    <location>
        <begin position="195"/>
        <end position="252"/>
    </location>
</feature>
<evidence type="ECO:0000313" key="4">
    <source>
        <dbReference type="EMBL" id="KEQ50674.1"/>
    </source>
</evidence>
<dbReference type="EMBL" id="JPGB01000004">
    <property type="protein sequence ID" value="KEQ50674.1"/>
    <property type="molecule type" value="Genomic_DNA"/>
</dbReference>
<dbReference type="EC" id="3.6.1.1" evidence="10"/>
<dbReference type="EMBL" id="RJNJ01000002">
    <property type="protein sequence ID" value="RSI69054.1"/>
    <property type="molecule type" value="Genomic_DNA"/>
</dbReference>
<dbReference type="InterPro" id="IPR051257">
    <property type="entry name" value="Diverse_CBS-Domain"/>
</dbReference>
<dbReference type="Proteomes" id="UP000028098">
    <property type="component" value="Unassembled WGS sequence"/>
</dbReference>
<dbReference type="CDD" id="cd03440">
    <property type="entry name" value="hot_dog"/>
    <property type="match status" value="1"/>
</dbReference>
<dbReference type="Proteomes" id="UP000183671">
    <property type="component" value="Unassembled WGS sequence"/>
</dbReference>
<protein>
    <submittedName>
        <fullName evidence="9">CBS domain-containing protein</fullName>
    </submittedName>
    <submittedName>
        <fullName evidence="7">CBS-HotDog domain-containing transcription factor SpxR</fullName>
    </submittedName>
    <submittedName>
        <fullName evidence="10">Cobalt-dependent inorganic pyrophosphatase</fullName>
        <ecNumber evidence="10">3.6.1.1</ecNumber>
    </submittedName>
    <submittedName>
        <fullName evidence="5">Cytosolic protein containing multiple CBS domain</fullName>
    </submittedName>
    <submittedName>
        <fullName evidence="4">Thioesterase superfamily protein</fullName>
    </submittedName>
</protein>
<evidence type="ECO:0000313" key="20">
    <source>
        <dbReference type="Proteomes" id="UP000272687"/>
    </source>
</evidence>
<evidence type="ECO:0000313" key="17">
    <source>
        <dbReference type="Proteomes" id="UP000183671"/>
    </source>
</evidence>
<dbReference type="SUPFAM" id="SSF54637">
    <property type="entry name" value="Thioesterase/thiol ester dehydrase-isomerase"/>
    <property type="match status" value="1"/>
</dbReference>
<evidence type="ECO:0000256" key="2">
    <source>
        <dbReference type="PROSITE-ProRule" id="PRU00703"/>
    </source>
</evidence>
<evidence type="ECO:0000313" key="7">
    <source>
        <dbReference type="EMBL" id="MCY7059988.1"/>
    </source>
</evidence>
<dbReference type="InterPro" id="IPR000644">
    <property type="entry name" value="CBS_dom"/>
</dbReference>
<evidence type="ECO:0000313" key="21">
    <source>
        <dbReference type="Proteomes" id="UP000281197"/>
    </source>
</evidence>
<evidence type="ECO:0000313" key="6">
    <source>
        <dbReference type="EMBL" id="KXU08638.1"/>
    </source>
</evidence>